<dbReference type="GO" id="GO:0008710">
    <property type="term" value="F:8-amino-7-oxononanoate synthase activity"/>
    <property type="evidence" value="ECO:0007669"/>
    <property type="project" value="UniProtKB-EC"/>
</dbReference>
<evidence type="ECO:0000256" key="1">
    <source>
        <dbReference type="ARBA" id="ARBA00001933"/>
    </source>
</evidence>
<proteinExistence type="predicted"/>
<evidence type="ECO:0000259" key="4">
    <source>
        <dbReference type="Pfam" id="PF00155"/>
    </source>
</evidence>
<dbReference type="Gene3D" id="3.40.640.10">
    <property type="entry name" value="Type I PLP-dependent aspartate aminotransferase-like (Major domain)"/>
    <property type="match status" value="1"/>
</dbReference>
<keyword evidence="2 5" id="KW-0808">Transferase</keyword>
<dbReference type="EC" id="2.3.1.47" evidence="5"/>
<dbReference type="Proteomes" id="UP000069632">
    <property type="component" value="Unassembled WGS sequence"/>
</dbReference>
<evidence type="ECO:0000313" key="6">
    <source>
        <dbReference type="Proteomes" id="UP000069632"/>
    </source>
</evidence>
<keyword evidence="5" id="KW-0012">Acyltransferase</keyword>
<dbReference type="GO" id="GO:0030170">
    <property type="term" value="F:pyridoxal phosphate binding"/>
    <property type="evidence" value="ECO:0007669"/>
    <property type="project" value="InterPro"/>
</dbReference>
<gene>
    <name evidence="5" type="primary">bioF</name>
    <name evidence="5" type="ORF">ERS672216_01575</name>
</gene>
<evidence type="ECO:0000256" key="3">
    <source>
        <dbReference type="ARBA" id="ARBA00022898"/>
    </source>
</evidence>
<dbReference type="AlphaFoldDB" id="A0A128EK68"/>
<keyword evidence="6" id="KW-1185">Reference proteome</keyword>
<keyword evidence="3" id="KW-0663">Pyridoxal phosphate</keyword>
<dbReference type="SUPFAM" id="SSF53383">
    <property type="entry name" value="PLP-dependent transferases"/>
    <property type="match status" value="1"/>
</dbReference>
<dbReference type="InterPro" id="IPR015422">
    <property type="entry name" value="PyrdxlP-dep_Trfase_small"/>
</dbReference>
<protein>
    <submittedName>
        <fullName evidence="5">8-amino-7-oxononanoate synthase</fullName>
        <ecNumber evidence="5">2.3.1.47</ecNumber>
    </submittedName>
</protein>
<name>A0A128EK68_9BACT</name>
<dbReference type="InterPro" id="IPR050087">
    <property type="entry name" value="AON_synthase_class-II"/>
</dbReference>
<dbReference type="PANTHER" id="PTHR13693">
    <property type="entry name" value="CLASS II AMINOTRANSFERASE/8-AMINO-7-OXONONANOATE SYNTHASE"/>
    <property type="match status" value="1"/>
</dbReference>
<sequence>MFDIEKAKQNSSFRELKNSKVCSKFIEYNGKKLLNLGSNDYLGIASDEALRDEFLASCAKNKWFFGSGASRLVYTSSDVFLELEEWFEKKFASKKALIFNSGYCANLSVISALSSEKTLFLCDKLIHASMIDALKLGKANFKRYPHSDYEALKNLIEQNQDKFEKIIILSEAIFSMDGDSCDLVKLVELKKEYKNLFLYIDEAHSFFARNEFGNAHFLGVYKDIDFLLITLSKGVGSNGAVLLSSSDFKDIFINSARSLIYSTAIPSINIAWSLFVLTKDFSEKRANLEKNIHFLEASSHIFPFVVGSNERALFFSKKLFDVGFFAPAIRPPTVLPNASRLRLSLRGDILSGELEKLKEILDEIRDC</sequence>
<dbReference type="Gene3D" id="3.90.1150.10">
    <property type="entry name" value="Aspartate Aminotransferase, domain 1"/>
    <property type="match status" value="1"/>
</dbReference>
<dbReference type="Pfam" id="PF00155">
    <property type="entry name" value="Aminotran_1_2"/>
    <property type="match status" value="1"/>
</dbReference>
<reference evidence="5 6" key="1">
    <citation type="submission" date="2016-02" db="EMBL/GenBank/DDBJ databases">
        <authorList>
            <consortium name="Pathogen Informatics"/>
        </authorList>
    </citation>
    <scope>NUCLEOTIDE SEQUENCE [LARGE SCALE GENOMIC DNA]</scope>
    <source>
        <strain evidence="5 6">RC20</strain>
    </source>
</reference>
<organism evidence="5 6">
    <name type="scientific">Campylobacter geochelonis</name>
    <dbReference type="NCBI Taxonomy" id="1780362"/>
    <lineage>
        <taxon>Bacteria</taxon>
        <taxon>Pseudomonadati</taxon>
        <taxon>Campylobacterota</taxon>
        <taxon>Epsilonproteobacteria</taxon>
        <taxon>Campylobacterales</taxon>
        <taxon>Campylobacteraceae</taxon>
        <taxon>Campylobacter</taxon>
    </lineage>
</organism>
<dbReference type="RefSeq" id="WP_075494854.1">
    <property type="nucleotide sequence ID" value="NZ_CP053844.1"/>
</dbReference>
<dbReference type="InterPro" id="IPR015421">
    <property type="entry name" value="PyrdxlP-dep_Trfase_major"/>
</dbReference>
<dbReference type="InterPro" id="IPR004839">
    <property type="entry name" value="Aminotransferase_I/II_large"/>
</dbReference>
<dbReference type="OrthoDB" id="9807157at2"/>
<dbReference type="InterPro" id="IPR015424">
    <property type="entry name" value="PyrdxlP-dep_Trfase"/>
</dbReference>
<dbReference type="EMBL" id="FIZP01000010">
    <property type="protein sequence ID" value="CZE48738.1"/>
    <property type="molecule type" value="Genomic_DNA"/>
</dbReference>
<comment type="cofactor">
    <cofactor evidence="1">
        <name>pyridoxal 5'-phosphate</name>
        <dbReference type="ChEBI" id="CHEBI:597326"/>
    </cofactor>
</comment>
<dbReference type="GO" id="GO:0009102">
    <property type="term" value="P:biotin biosynthetic process"/>
    <property type="evidence" value="ECO:0007669"/>
    <property type="project" value="TreeGrafter"/>
</dbReference>
<dbReference type="PANTHER" id="PTHR13693:SF100">
    <property type="entry name" value="8-AMINO-7-OXONONANOATE SYNTHASE"/>
    <property type="match status" value="1"/>
</dbReference>
<feature type="domain" description="Aminotransferase class I/classII large" evidence="4">
    <location>
        <begin position="32"/>
        <end position="345"/>
    </location>
</feature>
<evidence type="ECO:0000313" key="5">
    <source>
        <dbReference type="EMBL" id="CZE48738.1"/>
    </source>
</evidence>
<evidence type="ECO:0000256" key="2">
    <source>
        <dbReference type="ARBA" id="ARBA00022679"/>
    </source>
</evidence>
<accession>A0A128EK68</accession>